<evidence type="ECO:0000256" key="3">
    <source>
        <dbReference type="ARBA" id="ARBA00013252"/>
    </source>
</evidence>
<dbReference type="AlphaFoldDB" id="A0A840E6J1"/>
<dbReference type="Gene3D" id="3.30.1360.20">
    <property type="entry name" value="Transcriptional coactivator/pterin dehydratase"/>
    <property type="match status" value="1"/>
</dbReference>
<evidence type="ECO:0000313" key="5">
    <source>
        <dbReference type="EMBL" id="MBB4078817.1"/>
    </source>
</evidence>
<dbReference type="PANTHER" id="PTHR12599:SF0">
    <property type="entry name" value="PTERIN-4-ALPHA-CARBINOLAMINE DEHYDRATASE"/>
    <property type="match status" value="1"/>
</dbReference>
<organism evidence="5 6">
    <name type="scientific">Neolewinella aquimaris</name>
    <dbReference type="NCBI Taxonomy" id="1835722"/>
    <lineage>
        <taxon>Bacteria</taxon>
        <taxon>Pseudomonadati</taxon>
        <taxon>Bacteroidota</taxon>
        <taxon>Saprospiria</taxon>
        <taxon>Saprospirales</taxon>
        <taxon>Lewinellaceae</taxon>
        <taxon>Neolewinella</taxon>
    </lineage>
</organism>
<proteinExistence type="inferred from homology"/>
<evidence type="ECO:0000313" key="6">
    <source>
        <dbReference type="Proteomes" id="UP000576209"/>
    </source>
</evidence>
<dbReference type="GO" id="GO:0008124">
    <property type="term" value="F:4-alpha-hydroxytetrahydrobiopterin dehydratase activity"/>
    <property type="evidence" value="ECO:0007669"/>
    <property type="project" value="UniProtKB-EC"/>
</dbReference>
<comment type="caution">
    <text evidence="5">The sequence shown here is derived from an EMBL/GenBank/DDBJ whole genome shotgun (WGS) entry which is preliminary data.</text>
</comment>
<keyword evidence="6" id="KW-1185">Reference proteome</keyword>
<dbReference type="PANTHER" id="PTHR12599">
    <property type="entry name" value="PTERIN-4-ALPHA-CARBINOLAMINE DEHYDRATASE"/>
    <property type="match status" value="1"/>
</dbReference>
<dbReference type="Pfam" id="PF01329">
    <property type="entry name" value="Pterin_4a"/>
    <property type="match status" value="1"/>
</dbReference>
<sequence length="81" mass="9503">MTWTHANNKLHRDFEFADFRQAFAFMTEVAFAAEKMNHHPEWRNVYNKVSIELTSHDAGNTVTERDEKLAAAIDRIFARYA</sequence>
<comment type="catalytic activity">
    <reaction evidence="1">
        <text>(4aS,6R)-4a-hydroxy-L-erythro-5,6,7,8-tetrahydrobiopterin = (6R)-L-erythro-6,7-dihydrobiopterin + H2O</text>
        <dbReference type="Rhea" id="RHEA:11920"/>
        <dbReference type="ChEBI" id="CHEBI:15377"/>
        <dbReference type="ChEBI" id="CHEBI:15642"/>
        <dbReference type="ChEBI" id="CHEBI:43120"/>
        <dbReference type="EC" id="4.2.1.96"/>
    </reaction>
</comment>
<keyword evidence="4 5" id="KW-0456">Lyase</keyword>
<name>A0A840E6J1_9BACT</name>
<dbReference type="InterPro" id="IPR001533">
    <property type="entry name" value="Pterin_deHydtase"/>
</dbReference>
<reference evidence="5 6" key="1">
    <citation type="submission" date="2020-08" db="EMBL/GenBank/DDBJ databases">
        <title>Genomic Encyclopedia of Type Strains, Phase IV (KMG-IV): sequencing the most valuable type-strain genomes for metagenomic binning, comparative biology and taxonomic classification.</title>
        <authorList>
            <person name="Goeker M."/>
        </authorList>
    </citation>
    <scope>NUCLEOTIDE SEQUENCE [LARGE SCALE GENOMIC DNA]</scope>
    <source>
        <strain evidence="5 6">DSM 105137</strain>
    </source>
</reference>
<dbReference type="SUPFAM" id="SSF55248">
    <property type="entry name" value="PCD-like"/>
    <property type="match status" value="1"/>
</dbReference>
<evidence type="ECO:0000256" key="1">
    <source>
        <dbReference type="ARBA" id="ARBA00001554"/>
    </source>
</evidence>
<dbReference type="GO" id="GO:0006729">
    <property type="term" value="P:tetrahydrobiopterin biosynthetic process"/>
    <property type="evidence" value="ECO:0007669"/>
    <property type="project" value="InterPro"/>
</dbReference>
<dbReference type="InterPro" id="IPR036428">
    <property type="entry name" value="PCD_sf"/>
</dbReference>
<dbReference type="Proteomes" id="UP000576209">
    <property type="component" value="Unassembled WGS sequence"/>
</dbReference>
<accession>A0A840E6J1</accession>
<gene>
    <name evidence="5" type="ORF">GGR28_001434</name>
</gene>
<evidence type="ECO:0000256" key="4">
    <source>
        <dbReference type="ARBA" id="ARBA00023239"/>
    </source>
</evidence>
<dbReference type="EC" id="4.2.1.96" evidence="3"/>
<evidence type="ECO:0000256" key="2">
    <source>
        <dbReference type="ARBA" id="ARBA00006472"/>
    </source>
</evidence>
<protein>
    <recommendedName>
        <fullName evidence="3">4a-hydroxytetrahydrobiopterin dehydratase</fullName>
        <ecNumber evidence="3">4.2.1.96</ecNumber>
    </recommendedName>
</protein>
<dbReference type="EMBL" id="JACIFF010000003">
    <property type="protein sequence ID" value="MBB4078817.1"/>
    <property type="molecule type" value="Genomic_DNA"/>
</dbReference>
<comment type="similarity">
    <text evidence="2">Belongs to the pterin-4-alpha-carbinolamine dehydratase family.</text>
</comment>